<keyword evidence="3" id="KW-1185">Reference proteome</keyword>
<evidence type="ECO:0000313" key="3">
    <source>
        <dbReference type="Proteomes" id="UP000265703"/>
    </source>
</evidence>
<comment type="caution">
    <text evidence="2">The sequence shown here is derived from an EMBL/GenBank/DDBJ whole genome shotgun (WGS) entry which is preliminary data.</text>
</comment>
<dbReference type="Proteomes" id="UP000265703">
    <property type="component" value="Unassembled WGS sequence"/>
</dbReference>
<keyword evidence="1" id="KW-0812">Transmembrane</keyword>
<keyword evidence="1" id="KW-0472">Membrane</keyword>
<dbReference type="OrthoDB" id="2374708at2759"/>
<organism evidence="2 3">
    <name type="scientific">Glomus cerebriforme</name>
    <dbReference type="NCBI Taxonomy" id="658196"/>
    <lineage>
        <taxon>Eukaryota</taxon>
        <taxon>Fungi</taxon>
        <taxon>Fungi incertae sedis</taxon>
        <taxon>Mucoromycota</taxon>
        <taxon>Glomeromycotina</taxon>
        <taxon>Glomeromycetes</taxon>
        <taxon>Glomerales</taxon>
        <taxon>Glomeraceae</taxon>
        <taxon>Glomus</taxon>
    </lineage>
</organism>
<evidence type="ECO:0000313" key="2">
    <source>
        <dbReference type="EMBL" id="RIA91562.1"/>
    </source>
</evidence>
<reference evidence="2 3" key="1">
    <citation type="submission" date="2018-06" db="EMBL/GenBank/DDBJ databases">
        <title>Comparative genomics reveals the genomic features of Rhizophagus irregularis, R. cerebriforme, R. diaphanum and Gigaspora rosea, and their symbiotic lifestyle signature.</title>
        <authorList>
            <person name="Morin E."/>
            <person name="San Clemente H."/>
            <person name="Chen E.C.H."/>
            <person name="De La Providencia I."/>
            <person name="Hainaut M."/>
            <person name="Kuo A."/>
            <person name="Kohler A."/>
            <person name="Murat C."/>
            <person name="Tang N."/>
            <person name="Roy S."/>
            <person name="Loubradou J."/>
            <person name="Henrissat B."/>
            <person name="Grigoriev I.V."/>
            <person name="Corradi N."/>
            <person name="Roux C."/>
            <person name="Martin F.M."/>
        </authorList>
    </citation>
    <scope>NUCLEOTIDE SEQUENCE [LARGE SCALE GENOMIC DNA]</scope>
    <source>
        <strain evidence="2 3">DAOM 227022</strain>
    </source>
</reference>
<feature type="transmembrane region" description="Helical" evidence="1">
    <location>
        <begin position="21"/>
        <end position="43"/>
    </location>
</feature>
<evidence type="ECO:0000256" key="1">
    <source>
        <dbReference type="SAM" id="Phobius"/>
    </source>
</evidence>
<accession>A0A397T169</accession>
<proteinExistence type="predicted"/>
<dbReference type="AlphaFoldDB" id="A0A397T169"/>
<dbReference type="EMBL" id="QKYT01000149">
    <property type="protein sequence ID" value="RIA91562.1"/>
    <property type="molecule type" value="Genomic_DNA"/>
</dbReference>
<protein>
    <submittedName>
        <fullName evidence="2">Uncharacterized protein</fullName>
    </submittedName>
</protein>
<sequence>MYILAQKLKKFSDQKWSLSSFRQYILFFSFIYFTSVIILLYYIPSAENLDNEPNYNDGSIISNQISQSISRQIPLYTINISNNTVVGSIRISSSKELNKFEISGYLHFTYNKYNILNMKYMLISGESCHNWNNIIQDISSKITFKSRRQGIKIFRKIRETSFVLSNKIESASHFVIIQNSGRIYRQIACTSLNNALKTNTF</sequence>
<name>A0A397T169_9GLOM</name>
<keyword evidence="1" id="KW-1133">Transmembrane helix</keyword>
<gene>
    <name evidence="2" type="ORF">C1645_767150</name>
</gene>